<evidence type="ECO:0000256" key="10">
    <source>
        <dbReference type="ARBA" id="ARBA00023304"/>
    </source>
</evidence>
<dbReference type="SUPFAM" id="SSF51735">
    <property type="entry name" value="NAD(P)-binding Rossmann-fold domains"/>
    <property type="match status" value="1"/>
</dbReference>
<comment type="function">
    <text evidence="1 12">Involved in the biosynthesis of branched-chain amino acids (BCAA). Catalyzes an alkyl-migration followed by a ketol-acid reduction of (S)-2-acetolactate (S2AL) to yield (R)-2,3-dihydroxy-isovalerate. In the isomerase reaction, S2AL is rearranged via a Mg-dependent methyl migration to produce 3-hydroxy-3-methyl-2-ketobutyrate (HMKB). In the reductase reaction, this 2-ketoacid undergoes a metal-dependent reduction by NADPH to yield (R)-2,3-dihydroxy-isovalerate.</text>
</comment>
<keyword evidence="6 12" id="KW-0479">Metal-binding</keyword>
<evidence type="ECO:0000256" key="12">
    <source>
        <dbReference type="HAMAP-Rule" id="MF_00435"/>
    </source>
</evidence>
<dbReference type="Proteomes" id="UP000187266">
    <property type="component" value="Chromosome"/>
</dbReference>
<evidence type="ECO:0000256" key="3">
    <source>
        <dbReference type="ARBA" id="ARBA00004885"/>
    </source>
</evidence>
<evidence type="ECO:0000313" key="14">
    <source>
        <dbReference type="EMBL" id="APX89293.1"/>
    </source>
</evidence>
<dbReference type="PANTHER" id="PTHR21371:SF1">
    <property type="entry name" value="KETOL-ACID REDUCTOISOMERASE, MITOCHONDRIAL"/>
    <property type="match status" value="1"/>
</dbReference>
<dbReference type="GO" id="GO:0004455">
    <property type="term" value="F:ketol-acid reductoisomerase activity"/>
    <property type="evidence" value="ECO:0007669"/>
    <property type="project" value="UniProtKB-UniRule"/>
</dbReference>
<dbReference type="Gene3D" id="3.40.50.720">
    <property type="entry name" value="NAD(P)-binding Rossmann-like Domain"/>
    <property type="match status" value="1"/>
</dbReference>
<dbReference type="RefSeq" id="WP_076979316.1">
    <property type="nucleotide sequence ID" value="NZ_CP019124.1"/>
</dbReference>
<comment type="catalytic activity">
    <reaction evidence="12">
        <text>(2R,3R)-2,3-dihydroxy-3-methylpentanoate + NADP(+) = (S)-2-ethyl-2-hydroxy-3-oxobutanoate + NADPH + H(+)</text>
        <dbReference type="Rhea" id="RHEA:13493"/>
        <dbReference type="ChEBI" id="CHEBI:15378"/>
        <dbReference type="ChEBI" id="CHEBI:49256"/>
        <dbReference type="ChEBI" id="CHEBI:49258"/>
        <dbReference type="ChEBI" id="CHEBI:57783"/>
        <dbReference type="ChEBI" id="CHEBI:58349"/>
        <dbReference type="EC" id="1.1.1.86"/>
    </reaction>
</comment>
<name>A0A1U7DHC6_9RHOB</name>
<dbReference type="PROSITE" id="PS51850">
    <property type="entry name" value="KARI_N"/>
    <property type="match status" value="1"/>
</dbReference>
<dbReference type="InterPro" id="IPR000506">
    <property type="entry name" value="KARI_C"/>
</dbReference>
<dbReference type="InterPro" id="IPR036291">
    <property type="entry name" value="NAD(P)-bd_dom_sf"/>
</dbReference>
<feature type="binding site" evidence="12">
    <location>
        <begin position="24"/>
        <end position="27"/>
    </location>
    <ligand>
        <name>NADP(+)</name>
        <dbReference type="ChEBI" id="CHEBI:58349"/>
    </ligand>
</feature>
<sequence>MRVYYDRDCDINLIKDKKVAILGYGSQGHAHALNLRDSGAKNLVVALREGSPSAKKAEGEGLKVMGIAEAAAWCDLMMFTMPDELQAETYKKYVHDNLREGSAIAFAHGLNVHFGLIEPKPGVDVIMMAPKGPGHTVRSEYTKGGGVPCLVAVDQDASGKALETALSYCSAIGGGRSGIIETNFKEECETDLFGEQAVLCGGLVELIRMGFETLVEAGYAPEMAYFECLHEVKLIVDLIYEGGIANMNYSISNTAEYGEYVSGPRVLPYDETKARMKGILRDIQTGAFVRDFMQENQAGQPFFKGTRRMNDAHQIEEVGEKLRGMMPWISAGKMVDKAKN</sequence>
<feature type="binding site" evidence="12 13">
    <location>
        <position position="191"/>
    </location>
    <ligand>
        <name>Mg(2+)</name>
        <dbReference type="ChEBI" id="CHEBI:18420"/>
        <label>2</label>
    </ligand>
</feature>
<evidence type="ECO:0000256" key="5">
    <source>
        <dbReference type="ARBA" id="ARBA00022605"/>
    </source>
</evidence>
<dbReference type="EC" id="1.1.1.86" evidence="12"/>
<dbReference type="GO" id="GO:0000287">
    <property type="term" value="F:magnesium ion binding"/>
    <property type="evidence" value="ECO:0007669"/>
    <property type="project" value="UniProtKB-UniRule"/>
</dbReference>
<comment type="similarity">
    <text evidence="4 12 13">Belongs to the ketol-acid reductoisomerase family.</text>
</comment>
<comment type="pathway">
    <text evidence="2 12">Amino-acid biosynthesis; L-valine biosynthesis; L-valine from pyruvate: step 2/4.</text>
</comment>
<evidence type="ECO:0000256" key="11">
    <source>
        <dbReference type="ARBA" id="ARBA00049021"/>
    </source>
</evidence>
<dbReference type="PIRSF" id="PIRSF000116">
    <property type="entry name" value="IlvC_gammaproteo"/>
    <property type="match status" value="1"/>
</dbReference>
<dbReference type="InterPro" id="IPR013023">
    <property type="entry name" value="KARI"/>
</dbReference>
<evidence type="ECO:0000256" key="13">
    <source>
        <dbReference type="PROSITE-ProRule" id="PRU01198"/>
    </source>
</evidence>
<feature type="binding site" evidence="12 13">
    <location>
        <position position="252"/>
    </location>
    <ligand>
        <name>substrate</name>
    </ligand>
</feature>
<evidence type="ECO:0000256" key="6">
    <source>
        <dbReference type="ARBA" id="ARBA00022723"/>
    </source>
</evidence>
<dbReference type="GO" id="GO:0050661">
    <property type="term" value="F:NADP binding"/>
    <property type="evidence" value="ECO:0007669"/>
    <property type="project" value="InterPro"/>
</dbReference>
<feature type="binding site" evidence="12 13">
    <location>
        <position position="195"/>
    </location>
    <ligand>
        <name>Mg(2+)</name>
        <dbReference type="ChEBI" id="CHEBI:18420"/>
        <label>1</label>
    </ligand>
</feature>
<dbReference type="GO" id="GO:0009099">
    <property type="term" value="P:L-valine biosynthetic process"/>
    <property type="evidence" value="ECO:0007669"/>
    <property type="project" value="UniProtKB-UniRule"/>
</dbReference>
<feature type="binding site" evidence="12 13">
    <location>
        <position position="231"/>
    </location>
    <ligand>
        <name>Mg(2+)</name>
        <dbReference type="ChEBI" id="CHEBI:18420"/>
        <label>2</label>
    </ligand>
</feature>
<comment type="catalytic activity">
    <reaction evidence="11 12">
        <text>(2R)-2,3-dihydroxy-3-methylbutanoate + NADP(+) = (2S)-2-acetolactate + NADPH + H(+)</text>
        <dbReference type="Rhea" id="RHEA:22068"/>
        <dbReference type="ChEBI" id="CHEBI:15378"/>
        <dbReference type="ChEBI" id="CHEBI:49072"/>
        <dbReference type="ChEBI" id="CHEBI:57783"/>
        <dbReference type="ChEBI" id="CHEBI:58349"/>
        <dbReference type="ChEBI" id="CHEBI:58476"/>
        <dbReference type="EC" id="1.1.1.86"/>
    </reaction>
</comment>
<feature type="binding site" evidence="12 13">
    <location>
        <position position="227"/>
    </location>
    <ligand>
        <name>Mg(2+)</name>
        <dbReference type="ChEBI" id="CHEBI:18420"/>
        <label>2</label>
    </ligand>
</feature>
<dbReference type="SUPFAM" id="SSF48179">
    <property type="entry name" value="6-phosphogluconate dehydrogenase C-terminal domain-like"/>
    <property type="match status" value="1"/>
</dbReference>
<protein>
    <recommendedName>
        <fullName evidence="12">Ketol-acid reductoisomerase (NADP(+))</fullName>
        <shortName evidence="12">KARI</shortName>
        <ecNumber evidence="12">1.1.1.86</ecNumber>
    </recommendedName>
    <alternativeName>
        <fullName evidence="12">Acetohydroxy-acid isomeroreductase</fullName>
        <shortName evidence="12">AHIR</shortName>
    </alternativeName>
    <alternativeName>
        <fullName evidence="12">Alpha-keto-beta-hydroxylacyl reductoisomerase</fullName>
    </alternativeName>
</protein>
<reference evidence="14 15" key="1">
    <citation type="submission" date="2017-01" db="EMBL/GenBank/DDBJ databases">
        <title>Genomic analysis of Xuhuaishuia manganoxidans DY6-4.</title>
        <authorList>
            <person name="Wang X."/>
        </authorList>
    </citation>
    <scope>NUCLEOTIDE SEQUENCE [LARGE SCALE GENOMIC DNA]</scope>
    <source>
        <strain evidence="14 15">DY6-4</strain>
    </source>
</reference>
<comment type="cofactor">
    <cofactor evidence="12">
        <name>Mg(2+)</name>
        <dbReference type="ChEBI" id="CHEBI:18420"/>
    </cofactor>
    <text evidence="12">Binds 2 magnesium ions per subunit.</text>
</comment>
<feature type="binding site" evidence="12">
    <location>
        <position position="48"/>
    </location>
    <ligand>
        <name>NADP(+)</name>
        <dbReference type="ChEBI" id="CHEBI:58349"/>
    </ligand>
</feature>
<keyword evidence="5 12" id="KW-0028">Amino-acid biosynthesis</keyword>
<dbReference type="InterPro" id="IPR008927">
    <property type="entry name" value="6-PGluconate_DH-like_C_sf"/>
</dbReference>
<dbReference type="NCBIfam" id="NF009940">
    <property type="entry name" value="PRK13403.1"/>
    <property type="match status" value="1"/>
</dbReference>
<evidence type="ECO:0000256" key="4">
    <source>
        <dbReference type="ARBA" id="ARBA00010318"/>
    </source>
</evidence>
<evidence type="ECO:0000256" key="7">
    <source>
        <dbReference type="ARBA" id="ARBA00022842"/>
    </source>
</evidence>
<accession>A0A2M9DE90</accession>
<keyword evidence="7 12" id="KW-0460">Magnesium</keyword>
<dbReference type="NCBIfam" id="TIGR00465">
    <property type="entry name" value="ilvC"/>
    <property type="match status" value="1"/>
</dbReference>
<gene>
    <name evidence="12" type="primary">ilvC</name>
    <name evidence="14" type="ORF">BV394_05820</name>
</gene>
<dbReference type="Pfam" id="PF01450">
    <property type="entry name" value="KARI_C"/>
    <property type="match status" value="1"/>
</dbReference>
<dbReference type="InterPro" id="IPR014359">
    <property type="entry name" value="KARI_prok"/>
</dbReference>
<dbReference type="PROSITE" id="PS51851">
    <property type="entry name" value="KARI_C"/>
    <property type="match status" value="1"/>
</dbReference>
<dbReference type="EMBL" id="CP019124">
    <property type="protein sequence ID" value="APX89293.1"/>
    <property type="molecule type" value="Genomic_DNA"/>
</dbReference>
<dbReference type="InterPro" id="IPR013116">
    <property type="entry name" value="KARI_N"/>
</dbReference>
<dbReference type="NCBIfam" id="NF004017">
    <property type="entry name" value="PRK05479.1"/>
    <property type="match status" value="1"/>
</dbReference>
<feature type="binding site" evidence="12">
    <location>
        <position position="134"/>
    </location>
    <ligand>
        <name>NADP(+)</name>
        <dbReference type="ChEBI" id="CHEBI:58349"/>
    </ligand>
</feature>
<dbReference type="PANTHER" id="PTHR21371">
    <property type="entry name" value="KETOL-ACID REDUCTOISOMERASE, MITOCHONDRIAL"/>
    <property type="match status" value="1"/>
</dbReference>
<dbReference type="FunFam" id="3.40.50.720:FF:000023">
    <property type="entry name" value="Ketol-acid reductoisomerase (NADP(+))"/>
    <property type="match status" value="1"/>
</dbReference>
<dbReference type="Gene3D" id="6.10.240.10">
    <property type="match status" value="1"/>
</dbReference>
<evidence type="ECO:0000256" key="9">
    <source>
        <dbReference type="ARBA" id="ARBA00023002"/>
    </source>
</evidence>
<keyword evidence="15" id="KW-1185">Reference proteome</keyword>
<proteinExistence type="inferred from homology"/>
<keyword evidence="8 12" id="KW-0521">NADP</keyword>
<evidence type="ECO:0000256" key="8">
    <source>
        <dbReference type="ARBA" id="ARBA00022857"/>
    </source>
</evidence>
<evidence type="ECO:0000313" key="15">
    <source>
        <dbReference type="Proteomes" id="UP000187266"/>
    </source>
</evidence>
<evidence type="ECO:0000256" key="1">
    <source>
        <dbReference type="ARBA" id="ARBA00002172"/>
    </source>
</evidence>
<dbReference type="UniPathway" id="UPA00049">
    <property type="reaction ID" value="UER00060"/>
</dbReference>
<dbReference type="AlphaFoldDB" id="A0A1U7DHC6"/>
<dbReference type="HAMAP" id="MF_00435">
    <property type="entry name" value="IlvC"/>
    <property type="match status" value="1"/>
</dbReference>
<dbReference type="GO" id="GO:0005829">
    <property type="term" value="C:cytosol"/>
    <property type="evidence" value="ECO:0007669"/>
    <property type="project" value="TreeGrafter"/>
</dbReference>
<accession>A0A1U7DHC6</accession>
<organism evidence="14 15">
    <name type="scientific">Brevirhabdus pacifica</name>
    <dbReference type="NCBI Taxonomy" id="1267768"/>
    <lineage>
        <taxon>Bacteria</taxon>
        <taxon>Pseudomonadati</taxon>
        <taxon>Pseudomonadota</taxon>
        <taxon>Alphaproteobacteria</taxon>
        <taxon>Rhodobacterales</taxon>
        <taxon>Paracoccaceae</taxon>
        <taxon>Brevirhabdus</taxon>
    </lineage>
</organism>
<keyword evidence="10 12" id="KW-0100">Branched-chain amino acid biosynthesis</keyword>
<feature type="active site" evidence="12">
    <location>
        <position position="108"/>
    </location>
</feature>
<feature type="binding site" evidence="12">
    <location>
        <position position="51"/>
    </location>
    <ligand>
        <name>NADP(+)</name>
        <dbReference type="ChEBI" id="CHEBI:58349"/>
    </ligand>
</feature>
<feature type="binding site" evidence="12 13">
    <location>
        <position position="191"/>
    </location>
    <ligand>
        <name>Mg(2+)</name>
        <dbReference type="ChEBI" id="CHEBI:18420"/>
        <label>1</label>
    </ligand>
</feature>
<feature type="binding site" evidence="12">
    <location>
        <position position="53"/>
    </location>
    <ligand>
        <name>NADP(+)</name>
        <dbReference type="ChEBI" id="CHEBI:58349"/>
    </ligand>
</feature>
<dbReference type="GO" id="GO:0009097">
    <property type="term" value="P:isoleucine biosynthetic process"/>
    <property type="evidence" value="ECO:0007669"/>
    <property type="project" value="UniProtKB-UniRule"/>
</dbReference>
<comment type="pathway">
    <text evidence="3 12">Amino-acid biosynthesis; L-isoleucine biosynthesis; L-isoleucine from 2-oxobutanoate: step 2/4.</text>
</comment>
<dbReference type="STRING" id="1267768.BV394_05820"/>
<dbReference type="Pfam" id="PF07991">
    <property type="entry name" value="KARI_N"/>
    <property type="match status" value="1"/>
</dbReference>
<evidence type="ECO:0000256" key="2">
    <source>
        <dbReference type="ARBA" id="ARBA00004864"/>
    </source>
</evidence>
<comment type="caution">
    <text evidence="12">Lacks conserved residue(s) required for the propagation of feature annotation.</text>
</comment>
<dbReference type="OrthoDB" id="9804088at2"/>
<keyword evidence="9 12" id="KW-0560">Oxidoreductase</keyword>
<dbReference type="UniPathway" id="UPA00047">
    <property type="reaction ID" value="UER00056"/>
</dbReference>